<keyword evidence="4" id="KW-1185">Reference proteome</keyword>
<keyword evidence="1" id="KW-0472">Membrane</keyword>
<keyword evidence="1" id="KW-0812">Transmembrane</keyword>
<evidence type="ECO:0000259" key="2">
    <source>
        <dbReference type="Pfam" id="PF13383"/>
    </source>
</evidence>
<protein>
    <recommendedName>
        <fullName evidence="2">Methyltransferase domain-containing protein</fullName>
    </recommendedName>
</protein>
<name>A0ABR0AJM9_9CRUS</name>
<dbReference type="PANTHER" id="PTHR32026">
    <property type="entry name" value="METHYLTRANSFERASE-LIKE PROTEIN 24"/>
    <property type="match status" value="1"/>
</dbReference>
<evidence type="ECO:0000313" key="4">
    <source>
        <dbReference type="Proteomes" id="UP001234178"/>
    </source>
</evidence>
<dbReference type="Pfam" id="PF13383">
    <property type="entry name" value="Methyltransf_22"/>
    <property type="match status" value="1"/>
</dbReference>
<feature type="transmembrane region" description="Helical" evidence="1">
    <location>
        <begin position="113"/>
        <end position="130"/>
    </location>
</feature>
<organism evidence="3 4">
    <name type="scientific">Daphnia magna</name>
    <dbReference type="NCBI Taxonomy" id="35525"/>
    <lineage>
        <taxon>Eukaryota</taxon>
        <taxon>Metazoa</taxon>
        <taxon>Ecdysozoa</taxon>
        <taxon>Arthropoda</taxon>
        <taxon>Crustacea</taxon>
        <taxon>Branchiopoda</taxon>
        <taxon>Diplostraca</taxon>
        <taxon>Cladocera</taxon>
        <taxon>Anomopoda</taxon>
        <taxon>Daphniidae</taxon>
        <taxon>Daphnia</taxon>
    </lineage>
</organism>
<accession>A0ABR0AJM9</accession>
<dbReference type="Proteomes" id="UP001234178">
    <property type="component" value="Unassembled WGS sequence"/>
</dbReference>
<comment type="caution">
    <text evidence="3">The sequence shown here is derived from an EMBL/GenBank/DDBJ whole genome shotgun (WGS) entry which is preliminary data.</text>
</comment>
<dbReference type="SUPFAM" id="SSF53335">
    <property type="entry name" value="S-adenosyl-L-methionine-dependent methyltransferases"/>
    <property type="match status" value="1"/>
</dbReference>
<sequence length="410" mass="46504">MEFHPLPSTSINTKYATGRLPTAIELSNTKLTFENRADCGSRSAESRTRLCIVHVASPSPSSSSIALRCQGPCFDCCFEVSKLTNDQDCTATAMTRPASSIPRWMCDTKKRNILAALSFLLIFSVVYVRFTVDSRLAIASYISNLRRDLRSATDANSSPSYWDALLDSDTLTGSQVMEYFLWSNRPSCQLVHDFGGTLYANPSGMDGQKSVCIDPQVAPKPDDCLVYSFGINDEWSFDEQMSDYGCQVFAFDPSMGKDPHDHTPGNVHFYDWGLGDRDKHDVDYNWKIRSLSSIYEELSVRHGRKIIDYLKMDIEAAEWTVLPEIIRSGMLSNIRQLGMEIHLVTDAPLDKYRELAKLLRSMENMGMVRFDSEYNPWFLGDFVQLQLWKHTQGYEIAWYNSNLSRPLTPA</sequence>
<keyword evidence="1" id="KW-1133">Transmembrane helix</keyword>
<feature type="domain" description="Methyltransferase" evidence="2">
    <location>
        <begin position="205"/>
        <end position="383"/>
    </location>
</feature>
<dbReference type="EMBL" id="JAOYFB010000038">
    <property type="protein sequence ID" value="KAK4025331.1"/>
    <property type="molecule type" value="Genomic_DNA"/>
</dbReference>
<dbReference type="InterPro" id="IPR026913">
    <property type="entry name" value="METTL24"/>
</dbReference>
<gene>
    <name evidence="3" type="ORF">OUZ56_014404</name>
</gene>
<dbReference type="PANTHER" id="PTHR32026:SF10">
    <property type="entry name" value="METHYLTRANSFERASE-LIKE PROTEIN 24-RELATED"/>
    <property type="match status" value="1"/>
</dbReference>
<proteinExistence type="predicted"/>
<dbReference type="InterPro" id="IPR025714">
    <property type="entry name" value="Methyltranfer_dom"/>
</dbReference>
<reference evidence="3 4" key="1">
    <citation type="journal article" date="2023" name="Nucleic Acids Res.">
        <title>The hologenome of Daphnia magna reveals possible DNA methylation and microbiome-mediated evolution of the host genome.</title>
        <authorList>
            <person name="Chaturvedi A."/>
            <person name="Li X."/>
            <person name="Dhandapani V."/>
            <person name="Marshall H."/>
            <person name="Kissane S."/>
            <person name="Cuenca-Cambronero M."/>
            <person name="Asole G."/>
            <person name="Calvet F."/>
            <person name="Ruiz-Romero M."/>
            <person name="Marangio P."/>
            <person name="Guigo R."/>
            <person name="Rago D."/>
            <person name="Mirbahai L."/>
            <person name="Eastwood N."/>
            <person name="Colbourne J.K."/>
            <person name="Zhou J."/>
            <person name="Mallon E."/>
            <person name="Orsini L."/>
        </authorList>
    </citation>
    <scope>NUCLEOTIDE SEQUENCE [LARGE SCALE GENOMIC DNA]</scope>
    <source>
        <strain evidence="3">LRV0_1</strain>
    </source>
</reference>
<evidence type="ECO:0000256" key="1">
    <source>
        <dbReference type="SAM" id="Phobius"/>
    </source>
</evidence>
<evidence type="ECO:0000313" key="3">
    <source>
        <dbReference type="EMBL" id="KAK4025331.1"/>
    </source>
</evidence>
<dbReference type="InterPro" id="IPR029063">
    <property type="entry name" value="SAM-dependent_MTases_sf"/>
</dbReference>